<gene>
    <name evidence="1" type="ORF">JQS30_09310</name>
</gene>
<dbReference type="KEGG" id="nav:JQS30_09310"/>
<name>A0A895XDY6_9ACTN</name>
<sequence length="57" mass="6173">MNLTYLRAFALMIVSIFVVTSIATPAFAHMNQDGINARILEGLTGVHGRQGVCRSIP</sequence>
<accession>A0A895XDY6</accession>
<dbReference type="Proteomes" id="UP000662939">
    <property type="component" value="Chromosome"/>
</dbReference>
<evidence type="ECO:0000313" key="1">
    <source>
        <dbReference type="EMBL" id="QSB04021.1"/>
    </source>
</evidence>
<proteinExistence type="predicted"/>
<dbReference type="AlphaFoldDB" id="A0A895XDY6"/>
<dbReference type="EMBL" id="CP070496">
    <property type="protein sequence ID" value="QSB04021.1"/>
    <property type="molecule type" value="Genomic_DNA"/>
</dbReference>
<protein>
    <submittedName>
        <fullName evidence="1">Uncharacterized protein</fullName>
    </submittedName>
</protein>
<organism evidence="1 2">
    <name type="scientific">Natronoglycomyces albus</name>
    <dbReference type="NCBI Taxonomy" id="2811108"/>
    <lineage>
        <taxon>Bacteria</taxon>
        <taxon>Bacillati</taxon>
        <taxon>Actinomycetota</taxon>
        <taxon>Actinomycetes</taxon>
        <taxon>Glycomycetales</taxon>
        <taxon>Glycomycetaceae</taxon>
        <taxon>Natronoglycomyces</taxon>
    </lineage>
</organism>
<evidence type="ECO:0000313" key="2">
    <source>
        <dbReference type="Proteomes" id="UP000662939"/>
    </source>
</evidence>
<dbReference type="RefSeq" id="WP_213170019.1">
    <property type="nucleotide sequence ID" value="NZ_CP070496.1"/>
</dbReference>
<reference evidence="1" key="1">
    <citation type="submission" date="2021-02" db="EMBL/GenBank/DDBJ databases">
        <title>Natronoglycomyces albus gen. nov., sp. nov, a haloalkaliphilic actinobacterium from a soda solonchak soil.</title>
        <authorList>
            <person name="Sorokin D.Y."/>
            <person name="Khijniak T.V."/>
            <person name="Zakharycheva A.P."/>
            <person name="Boueva O.V."/>
            <person name="Ariskina E.V."/>
            <person name="Hahnke R.L."/>
            <person name="Bunk B."/>
            <person name="Sproer C."/>
            <person name="Schumann P."/>
            <person name="Evtushenko L.I."/>
            <person name="Kublanov I.V."/>
        </authorList>
    </citation>
    <scope>NUCLEOTIDE SEQUENCE</scope>
    <source>
        <strain evidence="1">DSM 106290</strain>
    </source>
</reference>
<keyword evidence="2" id="KW-1185">Reference proteome</keyword>